<dbReference type="Proteomes" id="UP001153636">
    <property type="component" value="Chromosome 22"/>
</dbReference>
<feature type="transmembrane region" description="Helical" evidence="4">
    <location>
        <begin position="50"/>
        <end position="71"/>
    </location>
</feature>
<reference evidence="7" key="1">
    <citation type="submission" date="2022-01" db="EMBL/GenBank/DDBJ databases">
        <authorList>
            <person name="King R."/>
        </authorList>
    </citation>
    <scope>NUCLEOTIDE SEQUENCE</scope>
</reference>
<keyword evidence="4" id="KW-0472">Membrane</keyword>
<evidence type="ECO:0000259" key="6">
    <source>
        <dbReference type="Pfam" id="PF00930"/>
    </source>
</evidence>
<evidence type="ECO:0000256" key="3">
    <source>
        <dbReference type="ARBA" id="ARBA00072929"/>
    </source>
</evidence>
<dbReference type="FunFam" id="3.40.50.1820:FF:000003">
    <property type="entry name" value="Dipeptidyl peptidase 4"/>
    <property type="match status" value="1"/>
</dbReference>
<name>A0A9P0GE68_9CUCU</name>
<dbReference type="Gene3D" id="2.140.10.30">
    <property type="entry name" value="Dipeptidylpeptidase IV, N-terminal domain"/>
    <property type="match status" value="1"/>
</dbReference>
<dbReference type="EMBL" id="OV651834">
    <property type="protein sequence ID" value="CAH1107616.1"/>
    <property type="molecule type" value="Genomic_DNA"/>
</dbReference>
<keyword evidence="2" id="KW-0325">Glycoprotein</keyword>
<comment type="similarity">
    <text evidence="1">Belongs to the peptidase S9B family. DPPIV subfamily.</text>
</comment>
<dbReference type="InterPro" id="IPR029058">
    <property type="entry name" value="AB_hydrolase_fold"/>
</dbReference>
<dbReference type="InterPro" id="IPR002469">
    <property type="entry name" value="Peptidase_S9B_N"/>
</dbReference>
<dbReference type="GO" id="GO:0008236">
    <property type="term" value="F:serine-type peptidase activity"/>
    <property type="evidence" value="ECO:0007669"/>
    <property type="project" value="InterPro"/>
</dbReference>
<evidence type="ECO:0000259" key="5">
    <source>
        <dbReference type="Pfam" id="PF00326"/>
    </source>
</evidence>
<keyword evidence="4" id="KW-0812">Transmembrane</keyword>
<feature type="domain" description="Peptidase S9 prolyl oligopeptidase catalytic" evidence="5">
    <location>
        <begin position="626"/>
        <end position="830"/>
    </location>
</feature>
<dbReference type="PANTHER" id="PTHR11731">
    <property type="entry name" value="PROTEASE FAMILY S9B,C DIPEPTIDYL-PEPTIDASE IV-RELATED"/>
    <property type="match status" value="1"/>
</dbReference>
<dbReference type="SUPFAM" id="SSF82171">
    <property type="entry name" value="DPP6 N-terminal domain-like"/>
    <property type="match status" value="1"/>
</dbReference>
<dbReference type="SUPFAM" id="SSF53474">
    <property type="entry name" value="alpha/beta-Hydrolases"/>
    <property type="match status" value="1"/>
</dbReference>
<keyword evidence="8" id="KW-1185">Reference proteome</keyword>
<evidence type="ECO:0000256" key="1">
    <source>
        <dbReference type="ARBA" id="ARBA00010036"/>
    </source>
</evidence>
<evidence type="ECO:0000313" key="7">
    <source>
        <dbReference type="EMBL" id="CAH1107616.1"/>
    </source>
</evidence>
<dbReference type="Pfam" id="PF00930">
    <property type="entry name" value="DPPIV_N"/>
    <property type="match status" value="1"/>
</dbReference>
<dbReference type="Gene3D" id="3.40.50.1820">
    <property type="entry name" value="alpha/beta hydrolase"/>
    <property type="match status" value="1"/>
</dbReference>
<evidence type="ECO:0000313" key="8">
    <source>
        <dbReference type="Proteomes" id="UP001153636"/>
    </source>
</evidence>
<sequence>MASEVPDIKPVISTVATINANPEGEMDALLLGRTRELVVSSPSERNWRGIFIALLVIVAVLGLIVFSIVLVSPPEEGPRTKGIKPTLEDIFIKLPPPARFNGTWISDSEFIYKDEHGGVTLFNADNLTSTTIVTNITIVQFAVEDFKISNDLKYILLISEIKKVFKYTTLAKYQIYEIATRLRRPLSHTELDENAPFLQYATWSPDGSAIAFIYNNDVYYKPKVEKDLVCRITYSGQKGIIFNGVPDWLYENYILKISHSLWFSTDNTYLLYITFNDSNVGEYKYPWYDTHSSQPMLYPKIKSFRYPRVETSNPEVSVWIVNLTTPKYLFPLKLKPTNSVESDSYVTSVSFHSENNVGIVWLNRAQNTYVIVTCQLQNGYNCTNFHIEKEHIGWTEPIFHPVFNKNGTKVIVRLPVKDGENGHFMHACEIFNNHVRPLTHGAFELTRIIAWDEENSNIYALGTIDNSPGVRHLIRITDHNSPQWTCMTCRPEIDSNSTLSDVQNETTINNSLWLDYPCDYNNVIFSKNYKYYIQECLGPEIPIVLLVKTSSNTRRAILDMSFKLRKKVRRLAPPQTKTISVEIEYGFKAQVRLYLPGILREYEDVTFPIVLLVDAAPSSQTVSSKWELSWPWYLASTRNYIVAQIDARGSGYQGIKMRREIQRRIGLIEVQDQLAVLTYLRDTFKFIDRSKICVIGKGYGGYVAAMLMLQDFHQVINCSVSVAPITNWRYFNSYYAEKYLGFPSRHLQEYDNADLTLKASNLNGRNFLLIHGTADTEITLQHSLMLAKALIEQNILFQQLEYPDEGHNFRNKALLHMYKEIDLFFNDSFGPSYQDWSDETSFFI</sequence>
<keyword evidence="4" id="KW-1133">Transmembrane helix</keyword>
<dbReference type="PANTHER" id="PTHR11731:SF135">
    <property type="entry name" value="INACTIVE DIPEPTIDYL PEPTIDASE 10-LIKE PROTEIN"/>
    <property type="match status" value="1"/>
</dbReference>
<dbReference type="GO" id="GO:0005886">
    <property type="term" value="C:plasma membrane"/>
    <property type="evidence" value="ECO:0007669"/>
    <property type="project" value="TreeGrafter"/>
</dbReference>
<accession>A0A9P0GE68</accession>
<evidence type="ECO:0000256" key="2">
    <source>
        <dbReference type="ARBA" id="ARBA00023180"/>
    </source>
</evidence>
<evidence type="ECO:0000256" key="4">
    <source>
        <dbReference type="SAM" id="Phobius"/>
    </source>
</evidence>
<protein>
    <recommendedName>
        <fullName evidence="3">Venom dipeptidyl peptidase 4</fullName>
    </recommendedName>
</protein>
<dbReference type="OrthoDB" id="16520at2759"/>
<dbReference type="InterPro" id="IPR001375">
    <property type="entry name" value="Peptidase_S9_cat"/>
</dbReference>
<dbReference type="InterPro" id="IPR050278">
    <property type="entry name" value="Serine_Prot_S9B/DPPIV"/>
</dbReference>
<feature type="domain" description="Dipeptidylpeptidase IV N-terminal" evidence="6">
    <location>
        <begin position="149"/>
        <end position="542"/>
    </location>
</feature>
<dbReference type="AlphaFoldDB" id="A0A9P0GE68"/>
<dbReference type="Pfam" id="PF00326">
    <property type="entry name" value="Peptidase_S9"/>
    <property type="match status" value="1"/>
</dbReference>
<gene>
    <name evidence="7" type="ORF">PSYICH_LOCUS8275</name>
</gene>
<dbReference type="GO" id="GO:0006508">
    <property type="term" value="P:proteolysis"/>
    <property type="evidence" value="ECO:0007669"/>
    <property type="project" value="InterPro"/>
</dbReference>
<proteinExistence type="inferred from homology"/>
<organism evidence="7 8">
    <name type="scientific">Psylliodes chrysocephalus</name>
    <dbReference type="NCBI Taxonomy" id="3402493"/>
    <lineage>
        <taxon>Eukaryota</taxon>
        <taxon>Metazoa</taxon>
        <taxon>Ecdysozoa</taxon>
        <taxon>Arthropoda</taxon>
        <taxon>Hexapoda</taxon>
        <taxon>Insecta</taxon>
        <taxon>Pterygota</taxon>
        <taxon>Neoptera</taxon>
        <taxon>Endopterygota</taxon>
        <taxon>Coleoptera</taxon>
        <taxon>Polyphaga</taxon>
        <taxon>Cucujiformia</taxon>
        <taxon>Chrysomeloidea</taxon>
        <taxon>Chrysomelidae</taxon>
        <taxon>Galerucinae</taxon>
        <taxon>Alticini</taxon>
        <taxon>Psylliodes</taxon>
    </lineage>
</organism>